<dbReference type="PANTHER" id="PTHR46394">
    <property type="entry name" value="ANNEXIN"/>
    <property type="match status" value="1"/>
</dbReference>
<dbReference type="Gene3D" id="3.40.1090.10">
    <property type="entry name" value="Cytosolic phospholipase A2 catalytic domain"/>
    <property type="match status" value="2"/>
</dbReference>
<accession>A0A6C0ANE6</accession>
<evidence type="ECO:0000259" key="2">
    <source>
        <dbReference type="PROSITE" id="PS51635"/>
    </source>
</evidence>
<dbReference type="Pfam" id="PF01734">
    <property type="entry name" value="Patatin"/>
    <property type="match status" value="1"/>
</dbReference>
<organism evidence="3">
    <name type="scientific">viral metagenome</name>
    <dbReference type="NCBI Taxonomy" id="1070528"/>
    <lineage>
        <taxon>unclassified sequences</taxon>
        <taxon>metagenomes</taxon>
        <taxon>organismal metagenomes</taxon>
    </lineage>
</organism>
<name>A0A6C0ANE6_9ZZZZ</name>
<dbReference type="AlphaFoldDB" id="A0A6C0ANE6"/>
<protein>
    <recommendedName>
        <fullName evidence="2">PNPLA domain-containing protein</fullName>
    </recommendedName>
</protein>
<dbReference type="PANTHER" id="PTHR46394:SF1">
    <property type="entry name" value="PNPLA DOMAIN-CONTAINING PROTEIN"/>
    <property type="match status" value="1"/>
</dbReference>
<dbReference type="InterPro" id="IPR016035">
    <property type="entry name" value="Acyl_Trfase/lysoPLipase"/>
</dbReference>
<feature type="domain" description="PNPLA" evidence="2">
    <location>
        <begin position="9"/>
        <end position="196"/>
    </location>
</feature>
<evidence type="ECO:0000313" key="3">
    <source>
        <dbReference type="EMBL" id="QHS81013.1"/>
    </source>
</evidence>
<dbReference type="InterPro" id="IPR052580">
    <property type="entry name" value="Lipid_Hydrolase"/>
</dbReference>
<keyword evidence="1" id="KW-0443">Lipid metabolism</keyword>
<evidence type="ECO:0000256" key="1">
    <source>
        <dbReference type="ARBA" id="ARBA00023098"/>
    </source>
</evidence>
<sequence length="299" mass="33369">MKKIPPRFLVISGGGIKVISIVGTLKALEGQGVLKNIKEISGVSAGAWLAFMLSAGLSIETIEALVLGFEFSVIRNLKPETFIGFPETFGLDDGTNLIKFVESIFKVAIKIDPSVTFREFNELKRSNIQFRCWATDLKEETTCEFSFKKTPDVKILDALRASMALPLYFTPVTHPISGNLLTDGGIQGNLPLHLLSESERRNCLGIGFEYSDSSKNNPSDLMGFVSSLFACLIHSRHENVLKKLESSIIRIPIHDTVSWDFEISREQRTKLLKNGYDSGLKWLSNKLPKPIIIRRHSVQ</sequence>
<dbReference type="EMBL" id="MN740728">
    <property type="protein sequence ID" value="QHS81013.1"/>
    <property type="molecule type" value="Genomic_DNA"/>
</dbReference>
<dbReference type="PROSITE" id="PS51635">
    <property type="entry name" value="PNPLA"/>
    <property type="match status" value="1"/>
</dbReference>
<reference evidence="3" key="1">
    <citation type="journal article" date="2020" name="Nature">
        <title>Giant virus diversity and host interactions through global metagenomics.</title>
        <authorList>
            <person name="Schulz F."/>
            <person name="Roux S."/>
            <person name="Paez-Espino D."/>
            <person name="Jungbluth S."/>
            <person name="Walsh D.A."/>
            <person name="Denef V.J."/>
            <person name="McMahon K.D."/>
            <person name="Konstantinidis K.T."/>
            <person name="Eloe-Fadrosh E.A."/>
            <person name="Kyrpides N.C."/>
            <person name="Woyke T."/>
        </authorList>
    </citation>
    <scope>NUCLEOTIDE SEQUENCE</scope>
    <source>
        <strain evidence="3">GVMAG-S-1101161-73</strain>
    </source>
</reference>
<proteinExistence type="predicted"/>
<dbReference type="InterPro" id="IPR002641">
    <property type="entry name" value="PNPLA_dom"/>
</dbReference>
<dbReference type="SUPFAM" id="SSF52151">
    <property type="entry name" value="FabD/lysophospholipase-like"/>
    <property type="match status" value="1"/>
</dbReference>
<dbReference type="GO" id="GO:0006629">
    <property type="term" value="P:lipid metabolic process"/>
    <property type="evidence" value="ECO:0007669"/>
    <property type="project" value="UniProtKB-KW"/>
</dbReference>